<dbReference type="InterPro" id="IPR007375">
    <property type="entry name" value="SoxG"/>
</dbReference>
<reference evidence="1 2" key="1">
    <citation type="submission" date="2020-10" db="EMBL/GenBank/DDBJ databases">
        <title>Sequencing the genomes of 1000 actinobacteria strains.</title>
        <authorList>
            <person name="Klenk H.-P."/>
        </authorList>
    </citation>
    <scope>NUCLEOTIDE SEQUENCE [LARGE SCALE GENOMIC DNA]</scope>
    <source>
        <strain evidence="1 2">DSM 15666</strain>
    </source>
</reference>
<gene>
    <name evidence="1" type="ORF">H4W27_002029</name>
</gene>
<dbReference type="EMBL" id="JADBED010000001">
    <property type="protein sequence ID" value="MBE1524911.1"/>
    <property type="molecule type" value="Genomic_DNA"/>
</dbReference>
<dbReference type="RefSeq" id="WP_192595859.1">
    <property type="nucleotide sequence ID" value="NZ_BAAALJ010000003.1"/>
</dbReference>
<evidence type="ECO:0000313" key="2">
    <source>
        <dbReference type="Proteomes" id="UP000643525"/>
    </source>
</evidence>
<evidence type="ECO:0000313" key="1">
    <source>
        <dbReference type="EMBL" id="MBE1524911.1"/>
    </source>
</evidence>
<comment type="caution">
    <text evidence="1">The sequence shown here is derived from an EMBL/GenBank/DDBJ whole genome shotgun (WGS) entry which is preliminary data.</text>
</comment>
<dbReference type="Gene3D" id="3.30.1360.120">
    <property type="entry name" value="Probable tRNA modification gtpase trme, domain 1"/>
    <property type="match status" value="1"/>
</dbReference>
<protein>
    <submittedName>
        <fullName evidence="1">Sarcosine oxidase subunit gamma</fullName>
        <ecNumber evidence="1">1.5.3.1</ecNumber>
    </submittedName>
</protein>
<proteinExistence type="predicted"/>
<dbReference type="EC" id="1.5.3.1" evidence="1"/>
<dbReference type="Gene3D" id="3.30.70.1520">
    <property type="entry name" value="Heterotetrameric sarcosine oxidase"/>
    <property type="match status" value="1"/>
</dbReference>
<keyword evidence="2" id="KW-1185">Reference proteome</keyword>
<keyword evidence="1" id="KW-0560">Oxidoreductase</keyword>
<dbReference type="Proteomes" id="UP000643525">
    <property type="component" value="Unassembled WGS sequence"/>
</dbReference>
<sequence length="223" mass="24158">MAEDTATLQSMTSSTGTIAISEELAALRRAPAAHLWERMAAAEVNGSRSVALREIAFPTQRGVRVKPGSESARRVEQRLGITLPDRRGNTTGDADGLHAMWLSPDEYLVVDVSREQIPGEVEQEAAALEGLPGQILDLSANRAVLELSGSCAREVLEKGCHIDLHPREFPISAAVSTLLGPVPVILHRSGESSYRVLPRSSFATFTVLWLLDAMTEYSSEQVL</sequence>
<dbReference type="Pfam" id="PF04268">
    <property type="entry name" value="SoxG"/>
    <property type="match status" value="1"/>
</dbReference>
<accession>A0ABR9JG57</accession>
<dbReference type="InterPro" id="IPR027266">
    <property type="entry name" value="TrmE/GcvT-like"/>
</dbReference>
<dbReference type="GO" id="GO:0008115">
    <property type="term" value="F:sarcosine oxidase activity"/>
    <property type="evidence" value="ECO:0007669"/>
    <property type="project" value="UniProtKB-EC"/>
</dbReference>
<dbReference type="SUPFAM" id="SSF103025">
    <property type="entry name" value="Folate-binding domain"/>
    <property type="match status" value="1"/>
</dbReference>
<name>A0ABR9JG57_9MICC</name>
<organism evidence="1 2">
    <name type="scientific">Nesterenkonia lutea</name>
    <dbReference type="NCBI Taxonomy" id="272919"/>
    <lineage>
        <taxon>Bacteria</taxon>
        <taxon>Bacillati</taxon>
        <taxon>Actinomycetota</taxon>
        <taxon>Actinomycetes</taxon>
        <taxon>Micrococcales</taxon>
        <taxon>Micrococcaceae</taxon>
        <taxon>Nesterenkonia</taxon>
    </lineage>
</organism>